<dbReference type="GO" id="GO:0043066">
    <property type="term" value="P:negative regulation of apoptotic process"/>
    <property type="evidence" value="ECO:0007669"/>
    <property type="project" value="TreeGrafter"/>
</dbReference>
<dbReference type="GO" id="GO:0016567">
    <property type="term" value="P:protein ubiquitination"/>
    <property type="evidence" value="ECO:0007669"/>
    <property type="project" value="TreeGrafter"/>
</dbReference>
<dbReference type="SUPFAM" id="SSF90209">
    <property type="entry name" value="Ran binding protein zinc finger-like"/>
    <property type="match status" value="1"/>
</dbReference>
<feature type="non-terminal residue" evidence="7">
    <location>
        <position position="1"/>
    </location>
</feature>
<proteinExistence type="predicted"/>
<dbReference type="PROSITE" id="PS01358">
    <property type="entry name" value="ZF_RANBP2_1"/>
    <property type="match status" value="1"/>
</dbReference>
<organism evidence="7 8">
    <name type="scientific">Hemibagrus guttatus</name>
    <dbReference type="NCBI Taxonomy" id="175788"/>
    <lineage>
        <taxon>Eukaryota</taxon>
        <taxon>Metazoa</taxon>
        <taxon>Chordata</taxon>
        <taxon>Craniata</taxon>
        <taxon>Vertebrata</taxon>
        <taxon>Euteleostomi</taxon>
        <taxon>Actinopterygii</taxon>
        <taxon>Neopterygii</taxon>
        <taxon>Teleostei</taxon>
        <taxon>Ostariophysi</taxon>
        <taxon>Siluriformes</taxon>
        <taxon>Bagridae</taxon>
        <taxon>Hemibagrus</taxon>
    </lineage>
</organism>
<dbReference type="GO" id="GO:0042802">
    <property type="term" value="F:identical protein binding"/>
    <property type="evidence" value="ECO:0007669"/>
    <property type="project" value="InterPro"/>
</dbReference>
<keyword evidence="1" id="KW-0479">Metal-binding</keyword>
<feature type="compositionally biased region" description="Acidic residues" evidence="5">
    <location>
        <begin position="182"/>
        <end position="193"/>
    </location>
</feature>
<evidence type="ECO:0000313" key="7">
    <source>
        <dbReference type="EMBL" id="KAK3511711.1"/>
    </source>
</evidence>
<protein>
    <recommendedName>
        <fullName evidence="6">RING-type domain-containing protein</fullName>
    </recommendedName>
</protein>
<dbReference type="GO" id="GO:0008270">
    <property type="term" value="F:zinc ion binding"/>
    <property type="evidence" value="ECO:0007669"/>
    <property type="project" value="UniProtKB-KW"/>
</dbReference>
<sequence>DITRSHSGRSDEGEDLESDNFSVDFEVESLESDTYSEKDEDSIPGEDEDITRSHSGRSDEGEDLESDNFSVDFEVESLESDTYSEKDEDSIPGEDEDITRSHSGRSDECEDLESDNFSVDFEVESLESDTYSEKDEDSIPGEDEDITRSHSGRSDECEDLESDNFSVDFEVESLESDTYSEKDEDSIPGEDEDITRSHSGRSDECEDLESDNFSVDFEVESLESDTYSEKDETPYREKMRSHSGRSDEGEDLESDTFSVDFEVESVESDTYSDKDEVFIPGEDEDYWKCAECEELNPPLPHHCKCCWKVCPGGLLEISSASENPSHDTPEAKALCAECPTPGSLDVLDGKSSRSQSASCSSCQGLSLCYSQPSTSSSQEETPELERSPKSSLPASCLEPCIICQSRPKDGTFIHGSTGHLVACYICAKKLEKRNKPCPVCREPIQSGVLLISACYLYKRHLSTEAINQSDSKLSSMAKTKELSRDVRDKTVDLHTAGMGYKTITKQLGEK</sequence>
<feature type="compositionally biased region" description="Basic and acidic residues" evidence="5">
    <location>
        <begin position="50"/>
        <end position="59"/>
    </location>
</feature>
<name>A0AAE0UMY7_9TELE</name>
<evidence type="ECO:0000256" key="3">
    <source>
        <dbReference type="ARBA" id="ARBA00022833"/>
    </source>
</evidence>
<dbReference type="PANTHER" id="PTHR46858:SF13">
    <property type="entry name" value="E3 UBIQUITIN-PROTEIN LIGASE MDM2"/>
    <property type="match status" value="1"/>
</dbReference>
<dbReference type="PANTHER" id="PTHR46858">
    <property type="entry name" value="OS05G0521000 PROTEIN"/>
    <property type="match status" value="1"/>
</dbReference>
<comment type="caution">
    <text evidence="7">The sequence shown here is derived from an EMBL/GenBank/DDBJ whole genome shotgun (WGS) entry which is preliminary data.</text>
</comment>
<feature type="compositionally biased region" description="Acidic residues" evidence="5">
    <location>
        <begin position="38"/>
        <end position="49"/>
    </location>
</feature>
<dbReference type="Gene3D" id="2.30.30.380">
    <property type="entry name" value="Zn-finger domain of Sec23/24"/>
    <property type="match status" value="1"/>
</dbReference>
<feature type="compositionally biased region" description="Basic and acidic residues" evidence="5">
    <location>
        <begin position="227"/>
        <end position="247"/>
    </location>
</feature>
<feature type="compositionally biased region" description="Acidic residues" evidence="5">
    <location>
        <begin position="134"/>
        <end position="145"/>
    </location>
</feature>
<feature type="non-terminal residue" evidence="7">
    <location>
        <position position="510"/>
    </location>
</feature>
<dbReference type="Pfam" id="PF25787">
    <property type="entry name" value="HTH_SB"/>
    <property type="match status" value="1"/>
</dbReference>
<evidence type="ECO:0000256" key="5">
    <source>
        <dbReference type="SAM" id="MobiDB-lite"/>
    </source>
</evidence>
<dbReference type="InterPro" id="IPR013083">
    <property type="entry name" value="Znf_RING/FYVE/PHD"/>
</dbReference>
<dbReference type="InterPro" id="IPR057667">
    <property type="entry name" value="HTH_SB"/>
</dbReference>
<evidence type="ECO:0000313" key="8">
    <source>
        <dbReference type="Proteomes" id="UP001274896"/>
    </source>
</evidence>
<dbReference type="CDD" id="cd16783">
    <property type="entry name" value="mRING-HC-C2H2C4_MDM2"/>
    <property type="match status" value="1"/>
</dbReference>
<evidence type="ECO:0000259" key="6">
    <source>
        <dbReference type="PROSITE" id="PS50089"/>
    </source>
</evidence>
<dbReference type="AlphaFoldDB" id="A0AAE0UMY7"/>
<dbReference type="GO" id="GO:0061630">
    <property type="term" value="F:ubiquitin protein ligase activity"/>
    <property type="evidence" value="ECO:0007669"/>
    <property type="project" value="InterPro"/>
</dbReference>
<reference evidence="7" key="1">
    <citation type="submission" date="2023-06" db="EMBL/GenBank/DDBJ databases">
        <title>Male Hemibagrus guttatus genome.</title>
        <authorList>
            <person name="Bian C."/>
        </authorList>
    </citation>
    <scope>NUCLEOTIDE SEQUENCE</scope>
    <source>
        <strain evidence="7">Male_cb2023</strain>
        <tissue evidence="7">Muscle</tissue>
    </source>
</reference>
<dbReference type="InterPro" id="IPR036388">
    <property type="entry name" value="WH-like_DNA-bd_sf"/>
</dbReference>
<feature type="compositionally biased region" description="Acidic residues" evidence="5">
    <location>
        <begin position="86"/>
        <end position="97"/>
    </location>
</feature>
<keyword evidence="3" id="KW-0862">Zinc</keyword>
<dbReference type="Pfam" id="PF13920">
    <property type="entry name" value="zf-C3HC4_3"/>
    <property type="match status" value="1"/>
</dbReference>
<dbReference type="GO" id="GO:0002039">
    <property type="term" value="F:p53 binding"/>
    <property type="evidence" value="ECO:0007669"/>
    <property type="project" value="TreeGrafter"/>
</dbReference>
<dbReference type="Proteomes" id="UP001274896">
    <property type="component" value="Unassembled WGS sequence"/>
</dbReference>
<dbReference type="InterPro" id="IPR001876">
    <property type="entry name" value="Znf_RanBP2"/>
</dbReference>
<evidence type="ECO:0000256" key="1">
    <source>
        <dbReference type="ARBA" id="ARBA00022723"/>
    </source>
</evidence>
<dbReference type="InterPro" id="IPR001841">
    <property type="entry name" value="Znf_RING"/>
</dbReference>
<feature type="compositionally biased region" description="Basic and acidic residues" evidence="5">
    <location>
        <begin position="98"/>
        <end position="107"/>
    </location>
</feature>
<dbReference type="SUPFAM" id="SSF57850">
    <property type="entry name" value="RING/U-box"/>
    <property type="match status" value="1"/>
</dbReference>
<evidence type="ECO:0000256" key="2">
    <source>
        <dbReference type="ARBA" id="ARBA00022771"/>
    </source>
</evidence>
<accession>A0AAE0UMY7</accession>
<dbReference type="Gene3D" id="1.10.10.10">
    <property type="entry name" value="Winged helix-like DNA-binding domain superfamily/Winged helix DNA-binding domain"/>
    <property type="match status" value="1"/>
</dbReference>
<dbReference type="Gene3D" id="3.30.40.10">
    <property type="entry name" value="Zinc/RING finger domain, C3HC4 (zinc finger)"/>
    <property type="match status" value="1"/>
</dbReference>
<feature type="domain" description="RING-type" evidence="6">
    <location>
        <begin position="400"/>
        <end position="441"/>
    </location>
</feature>
<dbReference type="PROSITE" id="PS50089">
    <property type="entry name" value="ZF_RING_2"/>
    <property type="match status" value="1"/>
</dbReference>
<dbReference type="InterPro" id="IPR036443">
    <property type="entry name" value="Znf_RanBP2_sf"/>
</dbReference>
<evidence type="ECO:0000256" key="4">
    <source>
        <dbReference type="PROSITE-ProRule" id="PRU00175"/>
    </source>
</evidence>
<dbReference type="GO" id="GO:0010468">
    <property type="term" value="P:regulation of gene expression"/>
    <property type="evidence" value="ECO:0007669"/>
    <property type="project" value="TreeGrafter"/>
</dbReference>
<keyword evidence="8" id="KW-1185">Reference proteome</keyword>
<gene>
    <name evidence="7" type="ORF">QTP70_016985</name>
</gene>
<dbReference type="InterPro" id="IPR044080">
    <property type="entry name" value="MDM2_mRING-HC-C2H2C4"/>
</dbReference>
<feature type="compositionally biased region" description="Basic and acidic residues" evidence="5">
    <location>
        <begin position="146"/>
        <end position="155"/>
    </location>
</feature>
<feature type="compositionally biased region" description="Basic and acidic residues" evidence="5">
    <location>
        <begin position="1"/>
        <end position="11"/>
    </location>
</feature>
<feature type="region of interest" description="Disordered" evidence="5">
    <location>
        <begin position="1"/>
        <end position="256"/>
    </location>
</feature>
<dbReference type="EMBL" id="JAUCMX010000024">
    <property type="protein sequence ID" value="KAK3511711.1"/>
    <property type="molecule type" value="Genomic_DNA"/>
</dbReference>
<keyword evidence="2 4" id="KW-0863">Zinc-finger</keyword>
<feature type="region of interest" description="Disordered" evidence="5">
    <location>
        <begin position="373"/>
        <end position="393"/>
    </location>
</feature>
<feature type="compositionally biased region" description="Basic and acidic residues" evidence="5">
    <location>
        <begin position="194"/>
        <end position="203"/>
    </location>
</feature>